<keyword evidence="3" id="KW-1185">Reference proteome</keyword>
<evidence type="ECO:0000256" key="1">
    <source>
        <dbReference type="SAM" id="MobiDB-lite"/>
    </source>
</evidence>
<evidence type="ECO:0000313" key="2">
    <source>
        <dbReference type="EMBL" id="CAE6941465.1"/>
    </source>
</evidence>
<organism evidence="2 3">
    <name type="scientific">Symbiodinium natans</name>
    <dbReference type="NCBI Taxonomy" id="878477"/>
    <lineage>
        <taxon>Eukaryota</taxon>
        <taxon>Sar</taxon>
        <taxon>Alveolata</taxon>
        <taxon>Dinophyceae</taxon>
        <taxon>Suessiales</taxon>
        <taxon>Symbiodiniaceae</taxon>
        <taxon>Symbiodinium</taxon>
    </lineage>
</organism>
<gene>
    <name evidence="2" type="ORF">SNAT2548_LOCUS1223</name>
</gene>
<proteinExistence type="predicted"/>
<dbReference type="OrthoDB" id="435908at2759"/>
<reference evidence="2" key="1">
    <citation type="submission" date="2021-02" db="EMBL/GenBank/DDBJ databases">
        <authorList>
            <person name="Dougan E. K."/>
            <person name="Rhodes N."/>
            <person name="Thang M."/>
            <person name="Chan C."/>
        </authorList>
    </citation>
    <scope>NUCLEOTIDE SEQUENCE</scope>
</reference>
<protein>
    <submittedName>
        <fullName evidence="2">Uncharacterized protein</fullName>
    </submittedName>
</protein>
<dbReference type="Proteomes" id="UP000604046">
    <property type="component" value="Unassembled WGS sequence"/>
</dbReference>
<dbReference type="EMBL" id="CAJNDS010000065">
    <property type="protein sequence ID" value="CAE6941465.1"/>
    <property type="molecule type" value="Genomic_DNA"/>
</dbReference>
<accession>A0A812HBN9</accession>
<dbReference type="AlphaFoldDB" id="A0A812HBN9"/>
<comment type="caution">
    <text evidence="2">The sequence shown here is derived from an EMBL/GenBank/DDBJ whole genome shotgun (WGS) entry which is preliminary data.</text>
</comment>
<feature type="region of interest" description="Disordered" evidence="1">
    <location>
        <begin position="65"/>
        <end position="84"/>
    </location>
</feature>
<name>A0A812HBN9_9DINO</name>
<sequence length="332" mass="35078">MEMQGQGLLPGFIVHHEDVPLTARGGHAVPGYSGHVPGKGPEEANMGKRFAAANEHGFRSLRGEATQAQASNQRKCRNPHGNIPGYSGHIPGKLEESCGATWRNVNLRLHSGSPMPTPRMEVRPGEWANLDRQPLASEAQGRATLRPGTGHAASAVPGYAGHVPGKLSENIVGARCAAANAMAATAELGTTAWRRTEAPGVVASRDGAGAAAGKAVPGYTGYVHGKLPEPDVMGMPFRAANEHADKVRVNARVQAKEADAAKVAAAQRPSQNWKGEGADLQEGTVGSKFKGKRLLPSFHAFLVVVELLDDVPIPALVDWADRYSEHTPFLCT</sequence>
<evidence type="ECO:0000313" key="3">
    <source>
        <dbReference type="Proteomes" id="UP000604046"/>
    </source>
</evidence>